<evidence type="ECO:0000256" key="1">
    <source>
        <dbReference type="ARBA" id="ARBA00022729"/>
    </source>
</evidence>
<organism evidence="4 5">
    <name type="scientific">Fenollaria massiliensis</name>
    <dbReference type="NCBI Taxonomy" id="938288"/>
    <lineage>
        <taxon>Bacteria</taxon>
        <taxon>Bacillati</taxon>
        <taxon>Bacillota</taxon>
        <taxon>Clostridia</taxon>
        <taxon>Eubacteriales</taxon>
        <taxon>Fenollaria</taxon>
    </lineage>
</organism>
<dbReference type="PANTHER" id="PTHR30006:SF2">
    <property type="entry name" value="ABC TRANSPORTER SUBSTRATE-BINDING PROTEIN"/>
    <property type="match status" value="1"/>
</dbReference>
<reference evidence="4" key="1">
    <citation type="submission" date="2022-04" db="EMBL/GenBank/DDBJ databases">
        <title>Complete genome sequences of Ezakiella coagulans and Fenollaria massiliensis.</title>
        <authorList>
            <person name="France M.T."/>
            <person name="Clifford J."/>
            <person name="Narina S."/>
            <person name="Rutt L."/>
            <person name="Ravel J."/>
        </authorList>
    </citation>
    <scope>NUCLEOTIDE SEQUENCE</scope>
    <source>
        <strain evidence="4">C0061C2</strain>
    </source>
</reference>
<dbReference type="RefSeq" id="WP_249242394.1">
    <property type="nucleotide sequence ID" value="NZ_CP096649.1"/>
</dbReference>
<evidence type="ECO:0000256" key="2">
    <source>
        <dbReference type="SAM" id="MobiDB-lite"/>
    </source>
</evidence>
<evidence type="ECO:0000256" key="3">
    <source>
        <dbReference type="SAM" id="SignalP"/>
    </source>
</evidence>
<accession>A0A9E7IWF4</accession>
<name>A0A9E7IWF4_9FIRM</name>
<dbReference type="Pfam" id="PF13343">
    <property type="entry name" value="SBP_bac_6"/>
    <property type="match status" value="1"/>
</dbReference>
<dbReference type="AlphaFoldDB" id="A0A9E7IWF4"/>
<dbReference type="CDD" id="cd13544">
    <property type="entry name" value="PBP2_Fbp_like_1"/>
    <property type="match status" value="1"/>
</dbReference>
<sequence length="371" mass="40989">MKRKFLVLLSILIMASLVIVGCGKKDNNEEKPAEENTQTETAENTEENKEEENKDAQNFEGKTLNVVATSDSYVPLFDKFTEKTGAKVEFLSMSSGEVISRTKAEGKPMADLWFGGGLDAFMAARDDGLLENYTSDVTATVPEEYKDKDGAYISKGITVVGFIVNNAILEEKGLEAPKTWKDLADPKYEHLVIMSNPAISGTNYAALKGLLDIYGEEEGWKVFEGINHNIDFYSKRGKDPQEKTVQGEFAIGIIPADKKAFDAAKDNNLTVIYPEDGVCWVPEGVAIFKGSENVDVAKAFIDFMLSEDAQKMIAEIDGKDSNQLIVPGIQGYDLGLPKDRLVKEDLSTFGSDRERILEKFNEISKGKTEDK</sequence>
<dbReference type="GO" id="GO:0030288">
    <property type="term" value="C:outer membrane-bounded periplasmic space"/>
    <property type="evidence" value="ECO:0007669"/>
    <property type="project" value="TreeGrafter"/>
</dbReference>
<evidence type="ECO:0000313" key="5">
    <source>
        <dbReference type="Proteomes" id="UP000831151"/>
    </source>
</evidence>
<evidence type="ECO:0000313" key="4">
    <source>
        <dbReference type="EMBL" id="UQK58840.1"/>
    </source>
</evidence>
<dbReference type="Proteomes" id="UP000831151">
    <property type="component" value="Chromosome"/>
</dbReference>
<keyword evidence="1 3" id="KW-0732">Signal</keyword>
<dbReference type="GO" id="GO:0015888">
    <property type="term" value="P:thiamine transport"/>
    <property type="evidence" value="ECO:0007669"/>
    <property type="project" value="TreeGrafter"/>
</dbReference>
<dbReference type="EMBL" id="CP096649">
    <property type="protein sequence ID" value="UQK58840.1"/>
    <property type="molecule type" value="Genomic_DNA"/>
</dbReference>
<feature type="region of interest" description="Disordered" evidence="2">
    <location>
        <begin position="25"/>
        <end position="61"/>
    </location>
</feature>
<dbReference type="GO" id="GO:0030976">
    <property type="term" value="F:thiamine pyrophosphate binding"/>
    <property type="evidence" value="ECO:0007669"/>
    <property type="project" value="TreeGrafter"/>
</dbReference>
<dbReference type="SUPFAM" id="SSF53850">
    <property type="entry name" value="Periplasmic binding protein-like II"/>
    <property type="match status" value="1"/>
</dbReference>
<proteinExistence type="predicted"/>
<dbReference type="KEGG" id="fms:M1R53_06280"/>
<keyword evidence="5" id="KW-1185">Reference proteome</keyword>
<dbReference type="PROSITE" id="PS51257">
    <property type="entry name" value="PROKAR_LIPOPROTEIN"/>
    <property type="match status" value="1"/>
</dbReference>
<feature type="chain" id="PRO_5038935444" evidence="3">
    <location>
        <begin position="21"/>
        <end position="371"/>
    </location>
</feature>
<dbReference type="PIRSF" id="PIRSF002825">
    <property type="entry name" value="CfbpA"/>
    <property type="match status" value="1"/>
</dbReference>
<protein>
    <submittedName>
        <fullName evidence="4">ABC transporter substrate-binding protein</fullName>
    </submittedName>
</protein>
<feature type="compositionally biased region" description="Basic and acidic residues" evidence="2">
    <location>
        <begin position="25"/>
        <end position="34"/>
    </location>
</feature>
<dbReference type="Gene3D" id="3.40.190.10">
    <property type="entry name" value="Periplasmic binding protein-like II"/>
    <property type="match status" value="2"/>
</dbReference>
<dbReference type="GO" id="GO:0030975">
    <property type="term" value="F:thiamine binding"/>
    <property type="evidence" value="ECO:0007669"/>
    <property type="project" value="TreeGrafter"/>
</dbReference>
<feature type="signal peptide" evidence="3">
    <location>
        <begin position="1"/>
        <end position="20"/>
    </location>
</feature>
<dbReference type="PANTHER" id="PTHR30006">
    <property type="entry name" value="THIAMINE-BINDING PERIPLASMIC PROTEIN-RELATED"/>
    <property type="match status" value="1"/>
</dbReference>
<gene>
    <name evidence="4" type="ORF">M1R53_06280</name>
</gene>
<dbReference type="InterPro" id="IPR026045">
    <property type="entry name" value="Ferric-bd"/>
</dbReference>